<feature type="domain" description="N-acetyltransferase" evidence="3">
    <location>
        <begin position="1"/>
        <end position="163"/>
    </location>
</feature>
<sequence>MLITLGNPPSDAEIDAWHAVVSAAHIRDVPAAVPEPSRSETAGRLGVQPFDGREVHLASVARDGSYEGVASLLLWTRPPHQHTAYLHKLVVDPGVRRGGVGARLWTAIRDLLAEEGRTSVSTRVELGGAGEAFVDSLGFVKVLPLTRYVLRVEPALAATAPLPLPEGLRFAHWTGAAPEALAGSLAEVHNVLVDAPGGDPAWRQPHWDARRVREAARLVEARGGLLITVAALDGSDAVVAYTEAVLHAPGDTRAAQGDTAVLPVHRGRGAARAVKRRLLDVLHEQHPGVRELSTSVADDNAPMLAVNASLGYRRERPAGLFAMKL</sequence>
<comment type="caution">
    <text evidence="4">The sequence shown here is derived from an EMBL/GenBank/DDBJ whole genome shotgun (WGS) entry which is preliminary data.</text>
</comment>
<protein>
    <submittedName>
        <fullName evidence="4">GNAT family N-acetyltransferase</fullName>
    </submittedName>
</protein>
<dbReference type="Proteomes" id="UP001499884">
    <property type="component" value="Unassembled WGS sequence"/>
</dbReference>
<evidence type="ECO:0000313" key="4">
    <source>
        <dbReference type="EMBL" id="GAA3731235.1"/>
    </source>
</evidence>
<dbReference type="Pfam" id="PF00583">
    <property type="entry name" value="Acetyltransf_1"/>
    <property type="match status" value="2"/>
</dbReference>
<dbReference type="Gene3D" id="3.40.630.30">
    <property type="match status" value="1"/>
</dbReference>
<dbReference type="SUPFAM" id="SSF55729">
    <property type="entry name" value="Acyl-CoA N-acyltransferases (Nat)"/>
    <property type="match status" value="2"/>
</dbReference>
<dbReference type="PROSITE" id="PS51186">
    <property type="entry name" value="GNAT"/>
    <property type="match status" value="2"/>
</dbReference>
<dbReference type="InterPro" id="IPR050832">
    <property type="entry name" value="Bact_Acetyltransf"/>
</dbReference>
<organism evidence="4 5">
    <name type="scientific">Streptomyces tremellae</name>
    <dbReference type="NCBI Taxonomy" id="1124239"/>
    <lineage>
        <taxon>Bacteria</taxon>
        <taxon>Bacillati</taxon>
        <taxon>Actinomycetota</taxon>
        <taxon>Actinomycetes</taxon>
        <taxon>Kitasatosporales</taxon>
        <taxon>Streptomycetaceae</taxon>
        <taxon>Streptomyces</taxon>
    </lineage>
</organism>
<reference evidence="5" key="1">
    <citation type="journal article" date="2019" name="Int. J. Syst. Evol. Microbiol.">
        <title>The Global Catalogue of Microorganisms (GCM) 10K type strain sequencing project: providing services to taxonomists for standard genome sequencing and annotation.</title>
        <authorList>
            <consortium name="The Broad Institute Genomics Platform"/>
            <consortium name="The Broad Institute Genome Sequencing Center for Infectious Disease"/>
            <person name="Wu L."/>
            <person name="Ma J."/>
        </authorList>
    </citation>
    <scope>NUCLEOTIDE SEQUENCE [LARGE SCALE GENOMIC DNA]</scope>
    <source>
        <strain evidence="5">JCM 30846</strain>
    </source>
</reference>
<proteinExistence type="predicted"/>
<evidence type="ECO:0000256" key="2">
    <source>
        <dbReference type="ARBA" id="ARBA00023315"/>
    </source>
</evidence>
<keyword evidence="1" id="KW-0808">Transferase</keyword>
<feature type="domain" description="N-acetyltransferase" evidence="3">
    <location>
        <begin position="186"/>
        <end position="325"/>
    </location>
</feature>
<evidence type="ECO:0000256" key="1">
    <source>
        <dbReference type="ARBA" id="ARBA00022679"/>
    </source>
</evidence>
<dbReference type="PANTHER" id="PTHR43877">
    <property type="entry name" value="AMINOALKYLPHOSPHONATE N-ACETYLTRANSFERASE-RELATED-RELATED"/>
    <property type="match status" value="1"/>
</dbReference>
<evidence type="ECO:0000259" key="3">
    <source>
        <dbReference type="PROSITE" id="PS51186"/>
    </source>
</evidence>
<dbReference type="InterPro" id="IPR000182">
    <property type="entry name" value="GNAT_dom"/>
</dbReference>
<keyword evidence="2" id="KW-0012">Acyltransferase</keyword>
<dbReference type="EMBL" id="BAABEP010000018">
    <property type="protein sequence ID" value="GAA3731235.1"/>
    <property type="molecule type" value="Genomic_DNA"/>
</dbReference>
<name>A0ABP7F7N6_9ACTN</name>
<keyword evidence="5" id="KW-1185">Reference proteome</keyword>
<dbReference type="InterPro" id="IPR016181">
    <property type="entry name" value="Acyl_CoA_acyltransferase"/>
</dbReference>
<dbReference type="RefSeq" id="WP_345646860.1">
    <property type="nucleotide sequence ID" value="NZ_BAABEP010000018.1"/>
</dbReference>
<dbReference type="CDD" id="cd04301">
    <property type="entry name" value="NAT_SF"/>
    <property type="match status" value="1"/>
</dbReference>
<gene>
    <name evidence="4" type="ORF">GCM10023082_31120</name>
</gene>
<evidence type="ECO:0000313" key="5">
    <source>
        <dbReference type="Proteomes" id="UP001499884"/>
    </source>
</evidence>
<accession>A0ABP7F7N6</accession>